<dbReference type="Proteomes" id="UP000227088">
    <property type="component" value="Unassembled WGS sequence"/>
</dbReference>
<organism evidence="4 5">
    <name type="scientific">Oleispira antarctica</name>
    <dbReference type="NCBI Taxonomy" id="188908"/>
    <lineage>
        <taxon>Bacteria</taxon>
        <taxon>Pseudomonadati</taxon>
        <taxon>Pseudomonadota</taxon>
        <taxon>Gammaproteobacteria</taxon>
        <taxon>Oceanospirillales</taxon>
        <taxon>Oceanospirillaceae</taxon>
        <taxon>Oleispira</taxon>
    </lineage>
</organism>
<dbReference type="Gene3D" id="1.20.120.160">
    <property type="entry name" value="HPT domain"/>
    <property type="match status" value="1"/>
</dbReference>
<keyword evidence="2" id="KW-0597">Phosphoprotein</keyword>
<dbReference type="AlphaFoldDB" id="A0A1Y5HIG5"/>
<dbReference type="GO" id="GO:0000160">
    <property type="term" value="P:phosphorelay signal transduction system"/>
    <property type="evidence" value="ECO:0007669"/>
    <property type="project" value="UniProtKB-KW"/>
</dbReference>
<dbReference type="GO" id="GO:0004672">
    <property type="term" value="F:protein kinase activity"/>
    <property type="evidence" value="ECO:0007669"/>
    <property type="project" value="UniProtKB-ARBA"/>
</dbReference>
<evidence type="ECO:0000313" key="5">
    <source>
        <dbReference type="Proteomes" id="UP000227088"/>
    </source>
</evidence>
<dbReference type="InterPro" id="IPR036641">
    <property type="entry name" value="HPT_dom_sf"/>
</dbReference>
<evidence type="ECO:0000259" key="3">
    <source>
        <dbReference type="PROSITE" id="PS50894"/>
    </source>
</evidence>
<feature type="domain" description="HPt" evidence="3">
    <location>
        <begin position="32"/>
        <end position="129"/>
    </location>
</feature>
<dbReference type="InterPro" id="IPR008207">
    <property type="entry name" value="Sig_transdc_His_kin_Hpt_dom"/>
</dbReference>
<dbReference type="PROSITE" id="PS50894">
    <property type="entry name" value="HPT"/>
    <property type="match status" value="1"/>
</dbReference>
<dbReference type="EMBL" id="MABE01000708">
    <property type="protein sequence ID" value="OUS34685.1"/>
    <property type="molecule type" value="Genomic_DNA"/>
</dbReference>
<feature type="non-terminal residue" evidence="4">
    <location>
        <position position="225"/>
    </location>
</feature>
<feature type="modified residue" description="Phosphohistidine" evidence="2">
    <location>
        <position position="72"/>
    </location>
</feature>
<evidence type="ECO:0000313" key="4">
    <source>
        <dbReference type="EMBL" id="OUS34685.1"/>
    </source>
</evidence>
<protein>
    <recommendedName>
        <fullName evidence="3">HPt domain-containing protein</fullName>
    </recommendedName>
</protein>
<proteinExistence type="predicted"/>
<evidence type="ECO:0000256" key="2">
    <source>
        <dbReference type="PROSITE-ProRule" id="PRU00110"/>
    </source>
</evidence>
<keyword evidence="1" id="KW-0902">Two-component regulatory system</keyword>
<evidence type="ECO:0000256" key="1">
    <source>
        <dbReference type="ARBA" id="ARBA00023012"/>
    </source>
</evidence>
<comment type="caution">
    <text evidence="4">The sequence shown here is derived from an EMBL/GenBank/DDBJ whole genome shotgun (WGS) entry which is preliminary data.</text>
</comment>
<sequence length="225" mass="25572">MPTSSPQAVHHVLTGPLKVLLEARDDEVDDESTDDFYSAFIDLEQQCEQVVIELENHPNSTEHMQTLFGLFHQLKSNLILAGFHSLVPLAQRIEDLVYLIKSVRISYSTSISDLILLNLDLAKLLLSQRINLKTYSYSQDSYQKICDALYKITSAHEDNREARVFDAILLLDPNTSLKPQVIESVGDAVVLHPQSNLMSILDEFGVHFNDDLKFFQGLMYAFETR</sequence>
<name>A0A1Y5HIG5_OLEAN</name>
<reference evidence="5" key="1">
    <citation type="journal article" date="2017" name="Proc. Natl. Acad. Sci. U.S.A.">
        <title>Simulation of Deepwater Horizon oil plume reveals substrate specialization within a complex community of hydrocarbon degraders.</title>
        <authorList>
            <person name="Hu P."/>
            <person name="Dubinsky E.A."/>
            <person name="Probst A.J."/>
            <person name="Wang J."/>
            <person name="Sieber C.M.K."/>
            <person name="Tom L.M."/>
            <person name="Gardinali P."/>
            <person name="Banfield J.F."/>
            <person name="Atlas R.M."/>
            <person name="Andersen G.L."/>
        </authorList>
    </citation>
    <scope>NUCLEOTIDE SEQUENCE [LARGE SCALE GENOMIC DNA]</scope>
</reference>
<dbReference type="SUPFAM" id="SSF47226">
    <property type="entry name" value="Histidine-containing phosphotransfer domain, HPT domain"/>
    <property type="match status" value="1"/>
</dbReference>
<gene>
    <name evidence="4" type="ORF">A9R00_12415</name>
</gene>
<accession>A0A1Y5HIG5</accession>